<gene>
    <name evidence="1" type="ORF">FQN60_013840</name>
</gene>
<dbReference type="EMBL" id="VOFY01000022">
    <property type="protein sequence ID" value="KAA8580882.1"/>
    <property type="molecule type" value="Genomic_DNA"/>
</dbReference>
<comment type="caution">
    <text evidence="1">The sequence shown here is derived from an EMBL/GenBank/DDBJ whole genome shotgun (WGS) entry which is preliminary data.</text>
</comment>
<proteinExistence type="predicted"/>
<organism evidence="1 2">
    <name type="scientific">Etheostoma spectabile</name>
    <name type="common">orangethroat darter</name>
    <dbReference type="NCBI Taxonomy" id="54343"/>
    <lineage>
        <taxon>Eukaryota</taxon>
        <taxon>Metazoa</taxon>
        <taxon>Chordata</taxon>
        <taxon>Craniata</taxon>
        <taxon>Vertebrata</taxon>
        <taxon>Euteleostomi</taxon>
        <taxon>Actinopterygii</taxon>
        <taxon>Neopterygii</taxon>
        <taxon>Teleostei</taxon>
        <taxon>Neoteleostei</taxon>
        <taxon>Acanthomorphata</taxon>
        <taxon>Eupercaria</taxon>
        <taxon>Perciformes</taxon>
        <taxon>Percoidei</taxon>
        <taxon>Percidae</taxon>
        <taxon>Etheostomatinae</taxon>
        <taxon>Etheostoma</taxon>
    </lineage>
</organism>
<sequence length="52" mass="5699">MTFGYILMFQRPVVKKNRSPRSWLALKGLAVPSVAQRSLSLLGDAATHASVK</sequence>
<name>A0A5J5CG91_9PERO</name>
<dbReference type="Proteomes" id="UP000327493">
    <property type="component" value="Chromosome 22"/>
</dbReference>
<protein>
    <submittedName>
        <fullName evidence="1">Uncharacterized protein</fullName>
    </submittedName>
</protein>
<evidence type="ECO:0000313" key="1">
    <source>
        <dbReference type="EMBL" id="KAA8580882.1"/>
    </source>
</evidence>
<reference evidence="1 2" key="1">
    <citation type="submission" date="2019-08" db="EMBL/GenBank/DDBJ databases">
        <title>A chromosome-level genome assembly, high-density linkage maps, and genome scans reveal the genomic architecture of hybrid incompatibilities underlying speciation via character displacement in darters (Percidae: Etheostominae).</title>
        <authorList>
            <person name="Moran R.L."/>
            <person name="Catchen J.M."/>
            <person name="Fuller R.C."/>
        </authorList>
    </citation>
    <scope>NUCLEOTIDE SEQUENCE [LARGE SCALE GENOMIC DNA]</scope>
    <source>
        <strain evidence="1">EspeVRDwgs_2016</strain>
        <tissue evidence="1">Muscle</tissue>
    </source>
</reference>
<keyword evidence="2" id="KW-1185">Reference proteome</keyword>
<dbReference type="AlphaFoldDB" id="A0A5J5CG91"/>
<accession>A0A5J5CG91</accession>
<evidence type="ECO:0000313" key="2">
    <source>
        <dbReference type="Proteomes" id="UP000327493"/>
    </source>
</evidence>